<dbReference type="EC" id="2.7.13.3" evidence="2"/>
<dbReference type="PROSITE" id="PS50113">
    <property type="entry name" value="PAC"/>
    <property type="match status" value="1"/>
</dbReference>
<dbReference type="InterPro" id="IPR000014">
    <property type="entry name" value="PAS"/>
</dbReference>
<dbReference type="Pfam" id="PF08447">
    <property type="entry name" value="PAS_3"/>
    <property type="match status" value="1"/>
</dbReference>
<dbReference type="PROSITE" id="PS50109">
    <property type="entry name" value="HIS_KIN"/>
    <property type="match status" value="1"/>
</dbReference>
<dbReference type="InterPro" id="IPR035965">
    <property type="entry name" value="PAS-like_dom_sf"/>
</dbReference>
<accession>A0A5C6ZG83</accession>
<dbReference type="SMART" id="SM00387">
    <property type="entry name" value="HATPase_c"/>
    <property type="match status" value="1"/>
</dbReference>
<reference evidence="9 10" key="1">
    <citation type="submission" date="2019-08" db="EMBL/GenBank/DDBJ databases">
        <title>Genomes of Subsaximicrobium wynnwilliamsii strains.</title>
        <authorList>
            <person name="Bowman J.P."/>
        </authorList>
    </citation>
    <scope>NUCLEOTIDE SEQUENCE [LARGE SCALE GENOMIC DNA]</scope>
    <source>
        <strain evidence="9 10">2-80-2</strain>
    </source>
</reference>
<evidence type="ECO:0000256" key="4">
    <source>
        <dbReference type="ARBA" id="ARBA00022679"/>
    </source>
</evidence>
<evidence type="ECO:0000256" key="5">
    <source>
        <dbReference type="ARBA" id="ARBA00022777"/>
    </source>
</evidence>
<dbReference type="InterPro" id="IPR001610">
    <property type="entry name" value="PAC"/>
</dbReference>
<dbReference type="InterPro" id="IPR004358">
    <property type="entry name" value="Sig_transdc_His_kin-like_C"/>
</dbReference>
<dbReference type="SMART" id="SM00091">
    <property type="entry name" value="PAS"/>
    <property type="match status" value="1"/>
</dbReference>
<organism evidence="9 10">
    <name type="scientific">Subsaximicrobium wynnwilliamsii</name>
    <dbReference type="NCBI Taxonomy" id="291179"/>
    <lineage>
        <taxon>Bacteria</taxon>
        <taxon>Pseudomonadati</taxon>
        <taxon>Bacteroidota</taxon>
        <taxon>Flavobacteriia</taxon>
        <taxon>Flavobacteriales</taxon>
        <taxon>Flavobacteriaceae</taxon>
        <taxon>Subsaximicrobium</taxon>
    </lineage>
</organism>
<dbReference type="EMBL" id="VORO01000009">
    <property type="protein sequence ID" value="TXD89092.1"/>
    <property type="molecule type" value="Genomic_DNA"/>
</dbReference>
<evidence type="ECO:0000313" key="9">
    <source>
        <dbReference type="EMBL" id="TXD89092.1"/>
    </source>
</evidence>
<evidence type="ECO:0000259" key="7">
    <source>
        <dbReference type="PROSITE" id="PS50112"/>
    </source>
</evidence>
<dbReference type="AlphaFoldDB" id="A0A5C6ZG83"/>
<dbReference type="SMART" id="SM00086">
    <property type="entry name" value="PAC"/>
    <property type="match status" value="1"/>
</dbReference>
<dbReference type="InterPro" id="IPR000700">
    <property type="entry name" value="PAS-assoc_C"/>
</dbReference>
<keyword evidence="5" id="KW-0418">Kinase</keyword>
<comment type="catalytic activity">
    <reaction evidence="1">
        <text>ATP + protein L-histidine = ADP + protein N-phospho-L-histidine.</text>
        <dbReference type="EC" id="2.7.13.3"/>
    </reaction>
</comment>
<evidence type="ECO:0000256" key="2">
    <source>
        <dbReference type="ARBA" id="ARBA00012438"/>
    </source>
</evidence>
<dbReference type="GO" id="GO:0004673">
    <property type="term" value="F:protein histidine kinase activity"/>
    <property type="evidence" value="ECO:0007669"/>
    <property type="project" value="UniProtKB-EC"/>
</dbReference>
<keyword evidence="3" id="KW-0597">Phosphoprotein</keyword>
<dbReference type="Proteomes" id="UP000321578">
    <property type="component" value="Unassembled WGS sequence"/>
</dbReference>
<dbReference type="PANTHER" id="PTHR43304">
    <property type="entry name" value="PHYTOCHROME-LIKE PROTEIN CPH1"/>
    <property type="match status" value="1"/>
</dbReference>
<evidence type="ECO:0000256" key="1">
    <source>
        <dbReference type="ARBA" id="ARBA00000085"/>
    </source>
</evidence>
<dbReference type="Pfam" id="PF02518">
    <property type="entry name" value="HATPase_c"/>
    <property type="match status" value="1"/>
</dbReference>
<dbReference type="PRINTS" id="PR00344">
    <property type="entry name" value="BCTRLSENSOR"/>
</dbReference>
<dbReference type="InterPro" id="IPR013655">
    <property type="entry name" value="PAS_fold_3"/>
</dbReference>
<dbReference type="InterPro" id="IPR052162">
    <property type="entry name" value="Sensor_kinase/Photoreceptor"/>
</dbReference>
<evidence type="ECO:0000256" key="3">
    <source>
        <dbReference type="ARBA" id="ARBA00022553"/>
    </source>
</evidence>
<evidence type="ECO:0000259" key="8">
    <source>
        <dbReference type="PROSITE" id="PS50113"/>
    </source>
</evidence>
<comment type="caution">
    <text evidence="9">The sequence shown here is derived from an EMBL/GenBank/DDBJ whole genome shotgun (WGS) entry which is preliminary data.</text>
</comment>
<gene>
    <name evidence="9" type="ORF">ESY86_09985</name>
</gene>
<dbReference type="NCBIfam" id="TIGR00229">
    <property type="entry name" value="sensory_box"/>
    <property type="match status" value="1"/>
</dbReference>
<proteinExistence type="predicted"/>
<feature type="domain" description="Histidine kinase" evidence="6">
    <location>
        <begin position="163"/>
        <end position="376"/>
    </location>
</feature>
<sequence length="376" mass="42723">MKIICYLNSTMPEEISHVKEKLFENIFNYAKGGIAIVSPKGKWLKVNASIVDLLGYSKNEIYSMTFQDITHRDDLESDMEYFNQILSGEIDSYQIQKRFFHKNGAIVWGHINVSVFKDEVGEPRYFISQITDITAQKEAALHHNLLMDIIQDKNKTLNDFAHIATHDIRTHVGNLDSITGFIEEDCKPIVAHESFLMWKESVKNLQETLSHLDDIRTVQSSQKKDLKALPLHDYINHAIYNVAGIARKQDVVISNNVDTSLKVRAIAAYLDSIILNFLSNAIKYKSQDRLPKIEISSRYEDSYAIIDIKDNGIGIDLDKHGHQLFTLNATFSDHEDSRGIGLFITKNHIESIGGKIEVESELGKGTCFSVYLKNAE</sequence>
<dbReference type="InterPro" id="IPR036890">
    <property type="entry name" value="HATPase_C_sf"/>
</dbReference>
<dbReference type="CDD" id="cd00130">
    <property type="entry name" value="PAS"/>
    <property type="match status" value="1"/>
</dbReference>
<dbReference type="InterPro" id="IPR003594">
    <property type="entry name" value="HATPase_dom"/>
</dbReference>
<dbReference type="SUPFAM" id="SSF55874">
    <property type="entry name" value="ATPase domain of HSP90 chaperone/DNA topoisomerase II/histidine kinase"/>
    <property type="match status" value="1"/>
</dbReference>
<evidence type="ECO:0000259" key="6">
    <source>
        <dbReference type="PROSITE" id="PS50109"/>
    </source>
</evidence>
<dbReference type="RefSeq" id="WP_147129030.1">
    <property type="nucleotide sequence ID" value="NZ_VORM01000007.1"/>
</dbReference>
<keyword evidence="4" id="KW-0808">Transferase</keyword>
<feature type="domain" description="PAC" evidence="8">
    <location>
        <begin position="93"/>
        <end position="145"/>
    </location>
</feature>
<dbReference type="SUPFAM" id="SSF55785">
    <property type="entry name" value="PYP-like sensor domain (PAS domain)"/>
    <property type="match status" value="1"/>
</dbReference>
<dbReference type="InterPro" id="IPR005467">
    <property type="entry name" value="His_kinase_dom"/>
</dbReference>
<name>A0A5C6ZG83_9FLAO</name>
<keyword evidence="10" id="KW-1185">Reference proteome</keyword>
<feature type="domain" description="PAS" evidence="7">
    <location>
        <begin position="19"/>
        <end position="89"/>
    </location>
</feature>
<dbReference type="PROSITE" id="PS50112">
    <property type="entry name" value="PAS"/>
    <property type="match status" value="1"/>
</dbReference>
<dbReference type="Gene3D" id="3.30.565.10">
    <property type="entry name" value="Histidine kinase-like ATPase, C-terminal domain"/>
    <property type="match status" value="1"/>
</dbReference>
<protein>
    <recommendedName>
        <fullName evidence="2">histidine kinase</fullName>
        <ecNumber evidence="2">2.7.13.3</ecNumber>
    </recommendedName>
</protein>
<evidence type="ECO:0000313" key="10">
    <source>
        <dbReference type="Proteomes" id="UP000321578"/>
    </source>
</evidence>
<dbReference type="Gene3D" id="3.30.450.20">
    <property type="entry name" value="PAS domain"/>
    <property type="match status" value="1"/>
</dbReference>
<dbReference type="PANTHER" id="PTHR43304:SF1">
    <property type="entry name" value="PAC DOMAIN-CONTAINING PROTEIN"/>
    <property type="match status" value="1"/>
</dbReference>